<dbReference type="EMBL" id="UHJL01000001">
    <property type="protein sequence ID" value="SUQ19587.1"/>
    <property type="molecule type" value="Genomic_DNA"/>
</dbReference>
<dbReference type="Gene3D" id="2.160.10.10">
    <property type="entry name" value="Hexapeptide repeat proteins"/>
    <property type="match status" value="1"/>
</dbReference>
<dbReference type="Proteomes" id="UP000255423">
    <property type="component" value="Unassembled WGS sequence"/>
</dbReference>
<sequence length="306" mass="33804">MKIVLPVAGNGIRLRPYTENLPKCLLPVAGKTIIDWIVDGALFLNPSETIFITGYKASVVDEFLKQRPEWGAVRTVVQSNPQGLGEAISLALPYVNDDEPLLIILGDTLFEADLSILKNVDENILYTFKVANPKRFGVAVTDKNGRIERLVEKPQEFVSDEAIVGIYYIKDVKALKEALNYLMQNDIRTKGEFQLTDALERMIQGGCKFRTAPVEKWLDCGLVETLLATNAHILQRNEKSAPKFESSEIIMPCHIGKNVVIKNSKVGPNVSVGDGCVIENSEVSDAILWDSVKVANQKLAGAVIHE</sequence>
<protein>
    <submittedName>
        <fullName evidence="4">Glucose-1-phosphate thymidylyltransferase</fullName>
    </submittedName>
</protein>
<dbReference type="InterPro" id="IPR005835">
    <property type="entry name" value="NTP_transferase_dom"/>
</dbReference>
<accession>A0A380RX64</accession>
<evidence type="ECO:0000256" key="1">
    <source>
        <dbReference type="ARBA" id="ARBA00022679"/>
    </source>
</evidence>
<dbReference type="InterPro" id="IPR029044">
    <property type="entry name" value="Nucleotide-diphossugar_trans"/>
</dbReference>
<dbReference type="CDD" id="cd04181">
    <property type="entry name" value="NTP_transferase"/>
    <property type="match status" value="1"/>
</dbReference>
<evidence type="ECO:0000313" key="4">
    <source>
        <dbReference type="EMBL" id="SUQ19587.1"/>
    </source>
</evidence>
<dbReference type="InterPro" id="IPR050065">
    <property type="entry name" value="GlmU-like"/>
</dbReference>
<dbReference type="Pfam" id="PF00483">
    <property type="entry name" value="NTP_transferase"/>
    <property type="match status" value="1"/>
</dbReference>
<keyword evidence="2" id="KW-0548">Nucleotidyltransferase</keyword>
<evidence type="ECO:0000256" key="2">
    <source>
        <dbReference type="ARBA" id="ARBA00022695"/>
    </source>
</evidence>
<evidence type="ECO:0000259" key="3">
    <source>
        <dbReference type="Pfam" id="PF00483"/>
    </source>
</evidence>
<dbReference type="AlphaFoldDB" id="A0A380RX64"/>
<proteinExistence type="predicted"/>
<keyword evidence="1 4" id="KW-0808">Transferase</keyword>
<dbReference type="PANTHER" id="PTHR43584:SF8">
    <property type="entry name" value="N-ACETYLMURAMATE ALPHA-1-PHOSPHATE URIDYLYLTRANSFERASE"/>
    <property type="match status" value="1"/>
</dbReference>
<dbReference type="SUPFAM" id="SSF53448">
    <property type="entry name" value="Nucleotide-diphospho-sugar transferases"/>
    <property type="match status" value="1"/>
</dbReference>
<feature type="domain" description="Nucleotidyl transferase" evidence="3">
    <location>
        <begin position="7"/>
        <end position="235"/>
    </location>
</feature>
<dbReference type="RefSeq" id="WP_109572178.1">
    <property type="nucleotide sequence ID" value="NZ_UHJL01000001.1"/>
</dbReference>
<evidence type="ECO:0000313" key="5">
    <source>
        <dbReference type="Proteomes" id="UP000255423"/>
    </source>
</evidence>
<dbReference type="Gene3D" id="3.90.550.10">
    <property type="entry name" value="Spore Coat Polysaccharide Biosynthesis Protein SpsA, Chain A"/>
    <property type="match status" value="1"/>
</dbReference>
<organism evidence="4 5">
    <name type="scientific">Fibrobacter succinogenes</name>
    <name type="common">Bacteroides succinogenes</name>
    <dbReference type="NCBI Taxonomy" id="833"/>
    <lineage>
        <taxon>Bacteria</taxon>
        <taxon>Pseudomonadati</taxon>
        <taxon>Fibrobacterota</taxon>
        <taxon>Fibrobacteria</taxon>
        <taxon>Fibrobacterales</taxon>
        <taxon>Fibrobacteraceae</taxon>
        <taxon>Fibrobacter</taxon>
    </lineage>
</organism>
<gene>
    <name evidence="4" type="ORF">SAMN05661053_0826</name>
</gene>
<dbReference type="PANTHER" id="PTHR43584">
    <property type="entry name" value="NUCLEOTIDYL TRANSFERASE"/>
    <property type="match status" value="1"/>
</dbReference>
<name>A0A380RX64_FIBSU</name>
<reference evidence="4 5" key="1">
    <citation type="submission" date="2017-08" db="EMBL/GenBank/DDBJ databases">
        <authorList>
            <person name="de Groot N.N."/>
        </authorList>
    </citation>
    <scope>NUCLEOTIDE SEQUENCE [LARGE SCALE GENOMIC DNA]</scope>
    <source>
        <strain evidence="4 5">HM2</strain>
    </source>
</reference>
<dbReference type="GO" id="GO:0016779">
    <property type="term" value="F:nucleotidyltransferase activity"/>
    <property type="evidence" value="ECO:0007669"/>
    <property type="project" value="UniProtKB-KW"/>
</dbReference>